<dbReference type="PANTHER" id="PTHR33048:SF47">
    <property type="entry name" value="INTEGRAL MEMBRANE PROTEIN-RELATED"/>
    <property type="match status" value="1"/>
</dbReference>
<evidence type="ECO:0000256" key="6">
    <source>
        <dbReference type="SAM" id="Phobius"/>
    </source>
</evidence>
<feature type="transmembrane region" description="Helical" evidence="6">
    <location>
        <begin position="154"/>
        <end position="175"/>
    </location>
</feature>
<evidence type="ECO:0000259" key="7">
    <source>
        <dbReference type="Pfam" id="PF20684"/>
    </source>
</evidence>
<evidence type="ECO:0000313" key="9">
    <source>
        <dbReference type="Proteomes" id="UP001148614"/>
    </source>
</evidence>
<reference evidence="8" key="1">
    <citation type="submission" date="2022-07" db="EMBL/GenBank/DDBJ databases">
        <title>Genome Sequence of Xylaria arbuscula.</title>
        <authorList>
            <person name="Buettner E."/>
        </authorList>
    </citation>
    <scope>NUCLEOTIDE SEQUENCE</scope>
    <source>
        <strain evidence="8">VT107</strain>
    </source>
</reference>
<evidence type="ECO:0000256" key="1">
    <source>
        <dbReference type="ARBA" id="ARBA00004141"/>
    </source>
</evidence>
<sequence length="224" mass="24452">MTIAVLRQAAPDARAADDDRGYIIASTVPLSDYLAIAGLLCSWVLSLLVIIAALPSTGFWDIDVPSKCVDSKWFFIGNAIPNILADLFLLVLPIRDVWKLQLSQKSKIGVSGIFALGGFVIIASGLRIHYTLAFDPTDPTWSYVGLTLWSAVEMNVAVISCCLPTIRPVIVFLVPESLKSRFTRKSTQDSSGQQAYSFPATNLRRTFGGHIKVTSTKDSDFIPL</sequence>
<feature type="transmembrane region" description="Helical" evidence="6">
    <location>
        <begin position="73"/>
        <end position="92"/>
    </location>
</feature>
<evidence type="ECO:0000256" key="4">
    <source>
        <dbReference type="ARBA" id="ARBA00023136"/>
    </source>
</evidence>
<organism evidence="8 9">
    <name type="scientific">Xylaria arbuscula</name>
    <dbReference type="NCBI Taxonomy" id="114810"/>
    <lineage>
        <taxon>Eukaryota</taxon>
        <taxon>Fungi</taxon>
        <taxon>Dikarya</taxon>
        <taxon>Ascomycota</taxon>
        <taxon>Pezizomycotina</taxon>
        <taxon>Sordariomycetes</taxon>
        <taxon>Xylariomycetidae</taxon>
        <taxon>Xylariales</taxon>
        <taxon>Xylariaceae</taxon>
        <taxon>Xylaria</taxon>
    </lineage>
</organism>
<protein>
    <recommendedName>
        <fullName evidence="7">Rhodopsin domain-containing protein</fullName>
    </recommendedName>
</protein>
<dbReference type="Proteomes" id="UP001148614">
    <property type="component" value="Unassembled WGS sequence"/>
</dbReference>
<keyword evidence="4 6" id="KW-0472">Membrane</keyword>
<evidence type="ECO:0000313" key="8">
    <source>
        <dbReference type="EMBL" id="KAJ3578593.1"/>
    </source>
</evidence>
<comment type="subcellular location">
    <subcellularLocation>
        <location evidence="1">Membrane</location>
        <topology evidence="1">Multi-pass membrane protein</topology>
    </subcellularLocation>
</comment>
<dbReference type="InterPro" id="IPR049326">
    <property type="entry name" value="Rhodopsin_dom_fungi"/>
</dbReference>
<gene>
    <name evidence="8" type="ORF">NPX13_g1971</name>
</gene>
<name>A0A9W8NLM1_9PEZI</name>
<feature type="transmembrane region" description="Helical" evidence="6">
    <location>
        <begin position="113"/>
        <end position="134"/>
    </location>
</feature>
<dbReference type="Pfam" id="PF20684">
    <property type="entry name" value="Fung_rhodopsin"/>
    <property type="match status" value="1"/>
</dbReference>
<accession>A0A9W8NLM1</accession>
<feature type="domain" description="Rhodopsin" evidence="7">
    <location>
        <begin position="39"/>
        <end position="170"/>
    </location>
</feature>
<keyword evidence="9" id="KW-1185">Reference proteome</keyword>
<evidence type="ECO:0000256" key="2">
    <source>
        <dbReference type="ARBA" id="ARBA00022692"/>
    </source>
</evidence>
<dbReference type="PANTHER" id="PTHR33048">
    <property type="entry name" value="PTH11-LIKE INTEGRAL MEMBRANE PROTEIN (AFU_ORTHOLOGUE AFUA_5G11245)"/>
    <property type="match status" value="1"/>
</dbReference>
<evidence type="ECO:0000256" key="5">
    <source>
        <dbReference type="ARBA" id="ARBA00038359"/>
    </source>
</evidence>
<feature type="transmembrane region" description="Helical" evidence="6">
    <location>
        <begin position="33"/>
        <end position="53"/>
    </location>
</feature>
<dbReference type="InterPro" id="IPR052337">
    <property type="entry name" value="SAT4-like"/>
</dbReference>
<comment type="caution">
    <text evidence="8">The sequence shown here is derived from an EMBL/GenBank/DDBJ whole genome shotgun (WGS) entry which is preliminary data.</text>
</comment>
<dbReference type="EMBL" id="JANPWZ010000194">
    <property type="protein sequence ID" value="KAJ3578593.1"/>
    <property type="molecule type" value="Genomic_DNA"/>
</dbReference>
<comment type="similarity">
    <text evidence="5">Belongs to the SAT4 family.</text>
</comment>
<proteinExistence type="inferred from homology"/>
<dbReference type="AlphaFoldDB" id="A0A9W8NLM1"/>
<dbReference type="VEuPathDB" id="FungiDB:F4678DRAFT_347854"/>
<keyword evidence="3 6" id="KW-1133">Transmembrane helix</keyword>
<evidence type="ECO:0000256" key="3">
    <source>
        <dbReference type="ARBA" id="ARBA00022989"/>
    </source>
</evidence>
<dbReference type="GO" id="GO:0016020">
    <property type="term" value="C:membrane"/>
    <property type="evidence" value="ECO:0007669"/>
    <property type="project" value="UniProtKB-SubCell"/>
</dbReference>
<keyword evidence="2 6" id="KW-0812">Transmembrane</keyword>